<evidence type="ECO:0000256" key="1">
    <source>
        <dbReference type="SAM" id="MobiDB-lite"/>
    </source>
</evidence>
<reference evidence="3 4" key="1">
    <citation type="submission" date="2023-07" db="EMBL/GenBank/DDBJ databases">
        <title>Sequencing the genomes of 1000 actinobacteria strains.</title>
        <authorList>
            <person name="Klenk H.-P."/>
        </authorList>
    </citation>
    <scope>NUCLEOTIDE SEQUENCE [LARGE SCALE GENOMIC DNA]</scope>
    <source>
        <strain evidence="3 4">DSM 44508</strain>
    </source>
</reference>
<organism evidence="3 4">
    <name type="scientific">Corynebacterium felinum</name>
    <dbReference type="NCBI Taxonomy" id="131318"/>
    <lineage>
        <taxon>Bacteria</taxon>
        <taxon>Bacillati</taxon>
        <taxon>Actinomycetota</taxon>
        <taxon>Actinomycetes</taxon>
        <taxon>Mycobacteriales</taxon>
        <taxon>Corynebacteriaceae</taxon>
        <taxon>Corynebacterium</taxon>
    </lineage>
</organism>
<feature type="region of interest" description="Disordered" evidence="1">
    <location>
        <begin position="319"/>
        <end position="387"/>
    </location>
</feature>
<comment type="caution">
    <text evidence="3">The sequence shown here is derived from an EMBL/GenBank/DDBJ whole genome shotgun (WGS) entry which is preliminary data.</text>
</comment>
<name>A0ABU2B5N6_9CORY</name>
<gene>
    <name evidence="3" type="ORF">J2S37_000458</name>
</gene>
<evidence type="ECO:0000313" key="4">
    <source>
        <dbReference type="Proteomes" id="UP001183619"/>
    </source>
</evidence>
<dbReference type="InterPro" id="IPR045402">
    <property type="entry name" value="GAP1-N2"/>
</dbReference>
<dbReference type="EMBL" id="JAVDYF010000001">
    <property type="protein sequence ID" value="MDR7353920.1"/>
    <property type="molecule type" value="Genomic_DNA"/>
</dbReference>
<dbReference type="Proteomes" id="UP001183619">
    <property type="component" value="Unassembled WGS sequence"/>
</dbReference>
<keyword evidence="4" id="KW-1185">Reference proteome</keyword>
<dbReference type="Pfam" id="PF20013">
    <property type="entry name" value="GAP1-N2"/>
    <property type="match status" value="1"/>
</dbReference>
<protein>
    <recommendedName>
        <fullName evidence="2">GTPase-associated protein 1 N-terminal domain-containing protein</fullName>
    </recommendedName>
</protein>
<proteinExistence type="predicted"/>
<evidence type="ECO:0000313" key="3">
    <source>
        <dbReference type="EMBL" id="MDR7353920.1"/>
    </source>
</evidence>
<dbReference type="RefSeq" id="WP_277103847.1">
    <property type="nucleotide sequence ID" value="NZ_BAAAJS010000014.1"/>
</dbReference>
<evidence type="ECO:0000259" key="2">
    <source>
        <dbReference type="Pfam" id="PF20013"/>
    </source>
</evidence>
<feature type="compositionally biased region" description="Low complexity" evidence="1">
    <location>
        <begin position="353"/>
        <end position="374"/>
    </location>
</feature>
<feature type="domain" description="GTPase-associated protein 1 N-terminal" evidence="2">
    <location>
        <begin position="10"/>
        <end position="148"/>
    </location>
</feature>
<sequence>MNTHHTVGVFSFASFSPSPQRAGGWSVGDVKGVISADDANSLRRLIPTSLNDGETPGNYPSREEIAQLNRRFAWLPILDHSGQVSQWWAFYASAHAGQDSTGRPGNVFSFVQVCPNGTKDIDPVGMLYSPEIPVPFGKSQVDKVQLPDRTSTPGPVTNAVVDAFIHGWEGDSPLPENFAQVTPVNPGPQRSQILSTLVGLVQSGSLVVLACPLKESALWVTAVGRAVGKNFSFSTFETPDRLMEMFDHFCQFAVVKTTDAEAAKQRVGTRAVVVSVDEPLPFSPEAEPMSFVLPEPPEPVHLPQQTPPLAVELGTVAETAHPPHPHAQSPSYTNPVAPVHTNPVAPTDVFHTPPQAAQTQQPPQAQQSQPLQVPVEQQAAPPVHSAPETVYTPHCEPEVAYTPHFVPQAPMESLGIPVDMAGENPFTLPPVGATPELQQPSNGQTDPLLGDEAASIRDAAYSGEMQPGMRYESVLELSAEDLQLIGQNVETLKHIFSQDTHKSLDSWRMLARLNQLAACPPHTPELVEFRARMLLTVADMNDTAFVTALPELGILTAIQRGAVLDAFVEQAQTFLDPVASEWEGFYDYAESNLRALHTQSPQLVPLVRDGIERLRATQHSFFARRAQTTTSEPGEAWRIKERWADTASQPQIIEGKR</sequence>
<accession>A0ABU2B5N6</accession>